<dbReference type="GO" id="GO:0008168">
    <property type="term" value="F:methyltransferase activity"/>
    <property type="evidence" value="ECO:0007669"/>
    <property type="project" value="UniProtKB-KW"/>
</dbReference>
<evidence type="ECO:0000256" key="2">
    <source>
        <dbReference type="ARBA" id="ARBA00022603"/>
    </source>
</evidence>
<dbReference type="PANTHER" id="PTHR44942:SF4">
    <property type="entry name" value="METHYLTRANSFERASE TYPE 11 DOMAIN-CONTAINING PROTEIN"/>
    <property type="match status" value="1"/>
</dbReference>
<dbReference type="InterPro" id="IPR029063">
    <property type="entry name" value="SAM-dependent_MTases_sf"/>
</dbReference>
<keyword evidence="3" id="KW-0808">Transferase</keyword>
<evidence type="ECO:0000313" key="6">
    <source>
        <dbReference type="Proteomes" id="UP001062263"/>
    </source>
</evidence>
<evidence type="ECO:0000256" key="3">
    <source>
        <dbReference type="ARBA" id="ARBA00022679"/>
    </source>
</evidence>
<proteinExistence type="inferred from homology"/>
<dbReference type="EMBL" id="AP025943">
    <property type="protein sequence ID" value="BDL43122.1"/>
    <property type="molecule type" value="Genomic_DNA"/>
</dbReference>
<feature type="domain" description="Methyltransferase type 11" evidence="4">
    <location>
        <begin position="47"/>
        <end position="138"/>
    </location>
</feature>
<dbReference type="SUPFAM" id="SSF53335">
    <property type="entry name" value="S-adenosyl-L-methionine-dependent methyltransferases"/>
    <property type="match status" value="1"/>
</dbReference>
<dbReference type="Pfam" id="PF08241">
    <property type="entry name" value="Methyltransf_11"/>
    <property type="match status" value="1"/>
</dbReference>
<dbReference type="InterPro" id="IPR051052">
    <property type="entry name" value="Diverse_substrate_MTase"/>
</dbReference>
<reference evidence="5" key="1">
    <citation type="submission" date="2022-06" db="EMBL/GenBank/DDBJ databases">
        <title>Akkermansia biwalacus sp. nov., an anaerobic mucin-degrading bacterium isolated from human intestine.</title>
        <authorList>
            <person name="Kobayashi Y."/>
            <person name="Inoue S."/>
            <person name="Kawahara T."/>
            <person name="Kohda N."/>
        </authorList>
    </citation>
    <scope>NUCLEOTIDE SEQUENCE</scope>
    <source>
        <strain evidence="5">WON2089</strain>
    </source>
</reference>
<comment type="similarity">
    <text evidence="1">Belongs to the methyltransferase superfamily.</text>
</comment>
<name>A0ABM7ZER3_9BACT</name>
<sequence>MPPRPMNHTDRFTGRAGAYVQGRPGYPAAVLELLTQETRRKNPRLADIGSGTGILSRAMLERGWTVYGVEPNDDMRREAEFSLKDFSSFHSIPGTAEHTLLPSGTVDMVAAAQAFHWFDAAAFKRECRRILTPEGRAALLWNSRLEDSPIVREEGSIHRLYCPHFHGFSGGLAELTGRIGEFFDHRFRIFRFPNDLAYTREQYLQRMMSTSYALMEKDERRSSWLDALNGLFDRFEENGRLTVPNETVVYLGDCRK</sequence>
<dbReference type="CDD" id="cd02440">
    <property type="entry name" value="AdoMet_MTases"/>
    <property type="match status" value="1"/>
</dbReference>
<protein>
    <submittedName>
        <fullName evidence="5">Methyltransferase</fullName>
    </submittedName>
</protein>
<gene>
    <name evidence="5" type="ORF">Abiwalacus_06960</name>
</gene>
<organism evidence="5 6">
    <name type="scientific">Akkermansia biwaensis</name>
    <dbReference type="NCBI Taxonomy" id="2946555"/>
    <lineage>
        <taxon>Bacteria</taxon>
        <taxon>Pseudomonadati</taxon>
        <taxon>Verrucomicrobiota</taxon>
        <taxon>Verrucomicrobiia</taxon>
        <taxon>Verrucomicrobiales</taxon>
        <taxon>Akkermansiaceae</taxon>
        <taxon>Akkermansia</taxon>
    </lineage>
</organism>
<evidence type="ECO:0000256" key="1">
    <source>
        <dbReference type="ARBA" id="ARBA00008361"/>
    </source>
</evidence>
<evidence type="ECO:0000259" key="4">
    <source>
        <dbReference type="Pfam" id="PF08241"/>
    </source>
</evidence>
<keyword evidence="6" id="KW-1185">Reference proteome</keyword>
<dbReference type="PANTHER" id="PTHR44942">
    <property type="entry name" value="METHYLTRANSF_11 DOMAIN-CONTAINING PROTEIN"/>
    <property type="match status" value="1"/>
</dbReference>
<dbReference type="Gene3D" id="3.40.50.150">
    <property type="entry name" value="Vaccinia Virus protein VP39"/>
    <property type="match status" value="1"/>
</dbReference>
<keyword evidence="2 5" id="KW-0489">Methyltransferase</keyword>
<evidence type="ECO:0000313" key="5">
    <source>
        <dbReference type="EMBL" id="BDL43122.1"/>
    </source>
</evidence>
<dbReference type="InterPro" id="IPR013216">
    <property type="entry name" value="Methyltransf_11"/>
</dbReference>
<dbReference type="Proteomes" id="UP001062263">
    <property type="component" value="Chromosome"/>
</dbReference>
<accession>A0ABM7ZER3</accession>
<dbReference type="GO" id="GO:0032259">
    <property type="term" value="P:methylation"/>
    <property type="evidence" value="ECO:0007669"/>
    <property type="project" value="UniProtKB-KW"/>
</dbReference>